<dbReference type="InterPro" id="IPR029052">
    <property type="entry name" value="Metallo-depent_PP-like"/>
</dbReference>
<feature type="domain" description="Calcineurin-like phosphoesterase" evidence="1">
    <location>
        <begin position="12"/>
        <end position="219"/>
    </location>
</feature>
<accession>A0A8J3YH77</accession>
<dbReference type="Gene3D" id="3.60.21.10">
    <property type="match status" value="1"/>
</dbReference>
<dbReference type="InterPro" id="IPR004843">
    <property type="entry name" value="Calcineurin-like_PHP"/>
</dbReference>
<dbReference type="SUPFAM" id="SSF56300">
    <property type="entry name" value="Metallo-dependent phosphatases"/>
    <property type="match status" value="1"/>
</dbReference>
<proteinExistence type="predicted"/>
<dbReference type="RefSeq" id="WP_203897426.1">
    <property type="nucleotide sequence ID" value="NZ_BOPF01000002.1"/>
</dbReference>
<organism evidence="2 3">
    <name type="scientific">Virgisporangium aliadipatigenens</name>
    <dbReference type="NCBI Taxonomy" id="741659"/>
    <lineage>
        <taxon>Bacteria</taxon>
        <taxon>Bacillati</taxon>
        <taxon>Actinomycetota</taxon>
        <taxon>Actinomycetes</taxon>
        <taxon>Micromonosporales</taxon>
        <taxon>Micromonosporaceae</taxon>
        <taxon>Virgisporangium</taxon>
    </lineage>
</organism>
<reference evidence="2" key="1">
    <citation type="submission" date="2021-01" db="EMBL/GenBank/DDBJ databases">
        <title>Whole genome shotgun sequence of Virgisporangium aliadipatigenens NBRC 105644.</title>
        <authorList>
            <person name="Komaki H."/>
            <person name="Tamura T."/>
        </authorList>
    </citation>
    <scope>NUCLEOTIDE SEQUENCE</scope>
    <source>
        <strain evidence="2">NBRC 105644</strain>
    </source>
</reference>
<dbReference type="EMBL" id="BOPF01000002">
    <property type="protein sequence ID" value="GIJ43896.1"/>
    <property type="molecule type" value="Genomic_DNA"/>
</dbReference>
<keyword evidence="3" id="KW-1185">Reference proteome</keyword>
<gene>
    <name evidence="2" type="ORF">Val02_07820</name>
</gene>
<dbReference type="Pfam" id="PF00149">
    <property type="entry name" value="Metallophos"/>
    <property type="match status" value="1"/>
</dbReference>
<sequence length="281" mass="30685">MPRVIALPATGTLLAVTDLHGNLEDFHAVEHRFRDLGSDAHLLFCGDLVHGPAIPRRHWPEHLGSFYADRTPELLSHALRLAEEFPGRVHFLLGNHEHAHLGGPRLSKFHDDEAAALEARYGDFDAIRGWLSTWALAAVAPGAGIAFTHGAPHARISGPADLEAIDLRGNVDTPTHRMTAAGPLGALLWARTTTPERARAFLRALHPSARVAVFGHDVVREGHWIEHEPLLCVSTSFGCHDGDKVYLEWDLGRPAGSAAEVARAGLRPLYPDAARVHRAFQ</sequence>
<protein>
    <recommendedName>
        <fullName evidence="1">Calcineurin-like phosphoesterase domain-containing protein</fullName>
    </recommendedName>
</protein>
<comment type="caution">
    <text evidence="2">The sequence shown here is derived from an EMBL/GenBank/DDBJ whole genome shotgun (WGS) entry which is preliminary data.</text>
</comment>
<name>A0A8J3YH77_9ACTN</name>
<dbReference type="Proteomes" id="UP000619260">
    <property type="component" value="Unassembled WGS sequence"/>
</dbReference>
<evidence type="ECO:0000259" key="1">
    <source>
        <dbReference type="Pfam" id="PF00149"/>
    </source>
</evidence>
<dbReference type="GO" id="GO:0016787">
    <property type="term" value="F:hydrolase activity"/>
    <property type="evidence" value="ECO:0007669"/>
    <property type="project" value="InterPro"/>
</dbReference>
<evidence type="ECO:0000313" key="3">
    <source>
        <dbReference type="Proteomes" id="UP000619260"/>
    </source>
</evidence>
<dbReference type="AlphaFoldDB" id="A0A8J3YH77"/>
<evidence type="ECO:0000313" key="2">
    <source>
        <dbReference type="EMBL" id="GIJ43896.1"/>
    </source>
</evidence>